<evidence type="ECO:0000313" key="3">
    <source>
        <dbReference type="EMBL" id="KAE8373053.1"/>
    </source>
</evidence>
<dbReference type="Gene3D" id="3.30.160.60">
    <property type="entry name" value="Classic Zinc Finger"/>
    <property type="match status" value="1"/>
</dbReference>
<reference evidence="3 4" key="1">
    <citation type="submission" date="2019-04" db="EMBL/GenBank/DDBJ databases">
        <title>Friends and foes A comparative genomics studyof 23 Aspergillus species from section Flavi.</title>
        <authorList>
            <consortium name="DOE Joint Genome Institute"/>
            <person name="Kjaerbolling I."/>
            <person name="Vesth T."/>
            <person name="Frisvad J.C."/>
            <person name="Nybo J.L."/>
            <person name="Theobald S."/>
            <person name="Kildgaard S."/>
            <person name="Isbrandt T."/>
            <person name="Kuo A."/>
            <person name="Sato A."/>
            <person name="Lyhne E.K."/>
            <person name="Kogle M.E."/>
            <person name="Wiebenga A."/>
            <person name="Kun R.S."/>
            <person name="Lubbers R.J."/>
            <person name="Makela M.R."/>
            <person name="Barry K."/>
            <person name="Chovatia M."/>
            <person name="Clum A."/>
            <person name="Daum C."/>
            <person name="Haridas S."/>
            <person name="He G."/>
            <person name="LaButti K."/>
            <person name="Lipzen A."/>
            <person name="Mondo S."/>
            <person name="Riley R."/>
            <person name="Salamov A."/>
            <person name="Simmons B.A."/>
            <person name="Magnuson J.K."/>
            <person name="Henrissat B."/>
            <person name="Mortensen U.H."/>
            <person name="Larsen T.O."/>
            <person name="Devries R.P."/>
            <person name="Grigoriev I.V."/>
            <person name="Machida M."/>
            <person name="Baker S.E."/>
            <person name="Andersen M.R."/>
        </authorList>
    </citation>
    <scope>NUCLEOTIDE SEQUENCE [LARGE SCALE GENOMIC DNA]</scope>
    <source>
        <strain evidence="3 4">IBT 29228</strain>
    </source>
</reference>
<proteinExistence type="predicted"/>
<organism evidence="3 4">
    <name type="scientific">Aspergillus bertholletiae</name>
    <dbReference type="NCBI Taxonomy" id="1226010"/>
    <lineage>
        <taxon>Eukaryota</taxon>
        <taxon>Fungi</taxon>
        <taxon>Dikarya</taxon>
        <taxon>Ascomycota</taxon>
        <taxon>Pezizomycotina</taxon>
        <taxon>Eurotiomycetes</taxon>
        <taxon>Eurotiomycetidae</taxon>
        <taxon>Eurotiales</taxon>
        <taxon>Aspergillaceae</taxon>
        <taxon>Aspergillus</taxon>
        <taxon>Aspergillus subgen. Circumdati</taxon>
    </lineage>
</organism>
<accession>A0A5N7ATJ0</accession>
<sequence length="186" mass="20827">MPTSIALDPADPVNCAPAEIPEGGDYTVCFTDPPGNEHSGVRTETQPAPTDGLGFQLSLPTSLASTPQPGNHFVLDDDQPLRELPNKRRIKPAPRQIHQCQQCACTFTNQRSFTRHIKSHQLQCKICGLPTASGQLRDLERHQRTHPDYFPAPTVKCHLCDRYETIRKDNLIRHQRTCRGIKTKVA</sequence>
<keyword evidence="1" id="KW-0862">Zinc</keyword>
<gene>
    <name evidence="3" type="ORF">BDV26DRAFT_76761</name>
</gene>
<feature type="domain" description="C2H2-type" evidence="2">
    <location>
        <begin position="98"/>
        <end position="120"/>
    </location>
</feature>
<dbReference type="PROSITE" id="PS50157">
    <property type="entry name" value="ZINC_FINGER_C2H2_2"/>
    <property type="match status" value="1"/>
</dbReference>
<dbReference type="SMART" id="SM00355">
    <property type="entry name" value="ZnF_C2H2"/>
    <property type="match status" value="3"/>
</dbReference>
<dbReference type="EMBL" id="ML736330">
    <property type="protein sequence ID" value="KAE8373053.1"/>
    <property type="molecule type" value="Genomic_DNA"/>
</dbReference>
<dbReference type="InterPro" id="IPR013087">
    <property type="entry name" value="Znf_C2H2_type"/>
</dbReference>
<dbReference type="AlphaFoldDB" id="A0A5N7ATJ0"/>
<dbReference type="OrthoDB" id="3157813at2759"/>
<name>A0A5N7ATJ0_9EURO</name>
<keyword evidence="1" id="KW-0863">Zinc-finger</keyword>
<protein>
    <recommendedName>
        <fullName evidence="2">C2H2-type domain-containing protein</fullName>
    </recommendedName>
</protein>
<dbReference type="Proteomes" id="UP000326198">
    <property type="component" value="Unassembled WGS sequence"/>
</dbReference>
<keyword evidence="1" id="KW-0479">Metal-binding</keyword>
<evidence type="ECO:0000256" key="1">
    <source>
        <dbReference type="PROSITE-ProRule" id="PRU00042"/>
    </source>
</evidence>
<keyword evidence="4" id="KW-1185">Reference proteome</keyword>
<dbReference type="PROSITE" id="PS00028">
    <property type="entry name" value="ZINC_FINGER_C2H2_1"/>
    <property type="match status" value="1"/>
</dbReference>
<dbReference type="GO" id="GO:0008270">
    <property type="term" value="F:zinc ion binding"/>
    <property type="evidence" value="ECO:0007669"/>
    <property type="project" value="UniProtKB-KW"/>
</dbReference>
<evidence type="ECO:0000259" key="2">
    <source>
        <dbReference type="PROSITE" id="PS50157"/>
    </source>
</evidence>
<evidence type="ECO:0000313" key="4">
    <source>
        <dbReference type="Proteomes" id="UP000326198"/>
    </source>
</evidence>